<dbReference type="EMBL" id="UIDG01000345">
    <property type="protein sequence ID" value="SUS07298.1"/>
    <property type="molecule type" value="Genomic_DNA"/>
</dbReference>
<proteinExistence type="predicted"/>
<evidence type="ECO:0000313" key="1">
    <source>
        <dbReference type="EMBL" id="SUS07298.1"/>
    </source>
</evidence>
<gene>
    <name evidence="1" type="ORF">DF3PB_4090002</name>
</gene>
<accession>A0A380TGL6</accession>
<reference evidence="1" key="1">
    <citation type="submission" date="2018-07" db="EMBL/GenBank/DDBJ databases">
        <authorList>
            <person name="Quirk P.G."/>
            <person name="Krulwich T.A."/>
        </authorList>
    </citation>
    <scope>NUCLEOTIDE SEQUENCE</scope>
</reference>
<protein>
    <submittedName>
        <fullName evidence="1">Uncharacterized protein</fullName>
    </submittedName>
</protein>
<dbReference type="AlphaFoldDB" id="A0A380TGL6"/>
<organism evidence="1">
    <name type="scientific">metagenome</name>
    <dbReference type="NCBI Taxonomy" id="256318"/>
    <lineage>
        <taxon>unclassified sequences</taxon>
        <taxon>metagenomes</taxon>
    </lineage>
</organism>
<sequence>MHAVGPANRLRRVWHRLKPAHAGDASRIRGHAIREEAILNAGLSKRVSPPVRHTQEPPGFPCRRPPLAIVL</sequence>
<name>A0A380TGL6_9ZZZZ</name>